<evidence type="ECO:0000259" key="1">
    <source>
        <dbReference type="Pfam" id="PF20150"/>
    </source>
</evidence>
<keyword evidence="3" id="KW-1185">Reference proteome</keyword>
<protein>
    <recommendedName>
        <fullName evidence="1">2EXR domain-containing protein</fullName>
    </recommendedName>
</protein>
<reference evidence="2" key="1">
    <citation type="submission" date="2023-06" db="EMBL/GenBank/DDBJ databases">
        <authorList>
            <person name="Noh H."/>
        </authorList>
    </citation>
    <scope>NUCLEOTIDE SEQUENCE</scope>
    <source>
        <strain evidence="2">DUCC20226</strain>
    </source>
</reference>
<gene>
    <name evidence="2" type="ORF">N8I77_012140</name>
</gene>
<proteinExistence type="predicted"/>
<organism evidence="2 3">
    <name type="scientific">Phomopsis amygdali</name>
    <name type="common">Fusicoccum amygdali</name>
    <dbReference type="NCBI Taxonomy" id="1214568"/>
    <lineage>
        <taxon>Eukaryota</taxon>
        <taxon>Fungi</taxon>
        <taxon>Dikarya</taxon>
        <taxon>Ascomycota</taxon>
        <taxon>Pezizomycotina</taxon>
        <taxon>Sordariomycetes</taxon>
        <taxon>Sordariomycetidae</taxon>
        <taxon>Diaporthales</taxon>
        <taxon>Diaporthaceae</taxon>
        <taxon>Diaporthe</taxon>
    </lineage>
</organism>
<sequence length="290" mass="32998">MASNIDFTFHFFVKLPLELQKMVWEAAAMALPTLSIQRFKAEITMTQRDVYSNSPPRYLLCFTPHTDFISITSGHRGLLRACRESRATALEHIDCLLPIQYLTTDDTGTLVPRHASVPFNSSGHFCVSGLGPAIQEATEGRGARGSRLLHSHSAKYVVDHIQGLEEAASLIKILTIALDPAQNYSDAQKYMLGWDKEAFDIIVSKMHNVERVSLIGEGVLNRRHHLDQEDFRAMHESIAVVPEYEREWDESAVPWYILWQNWKRQQSLFAIMTQCRLIDWSGLNLGTWLA</sequence>
<dbReference type="InterPro" id="IPR045518">
    <property type="entry name" value="2EXR"/>
</dbReference>
<dbReference type="Pfam" id="PF20150">
    <property type="entry name" value="2EXR"/>
    <property type="match status" value="1"/>
</dbReference>
<comment type="caution">
    <text evidence="2">The sequence shown here is derived from an EMBL/GenBank/DDBJ whole genome shotgun (WGS) entry which is preliminary data.</text>
</comment>
<dbReference type="AlphaFoldDB" id="A0AAD9VXV6"/>
<evidence type="ECO:0000313" key="3">
    <source>
        <dbReference type="Proteomes" id="UP001265746"/>
    </source>
</evidence>
<dbReference type="EMBL" id="JAUJFL010000008">
    <property type="protein sequence ID" value="KAK2598752.1"/>
    <property type="molecule type" value="Genomic_DNA"/>
</dbReference>
<evidence type="ECO:0000313" key="2">
    <source>
        <dbReference type="EMBL" id="KAK2598752.1"/>
    </source>
</evidence>
<name>A0AAD9VXV6_PHOAM</name>
<dbReference type="Proteomes" id="UP001265746">
    <property type="component" value="Unassembled WGS sequence"/>
</dbReference>
<accession>A0AAD9VXV6</accession>
<feature type="domain" description="2EXR" evidence="1">
    <location>
        <begin position="9"/>
        <end position="97"/>
    </location>
</feature>